<evidence type="ECO:0000256" key="9">
    <source>
        <dbReference type="SAM" id="SignalP"/>
    </source>
</evidence>
<proteinExistence type="inferred from homology"/>
<dbReference type="GO" id="GO:0016020">
    <property type="term" value="C:membrane"/>
    <property type="evidence" value="ECO:0007669"/>
    <property type="project" value="TreeGrafter"/>
</dbReference>
<feature type="chain" id="PRO_5042263377" description="Reelin domain-containing protein" evidence="9">
    <location>
        <begin position="22"/>
        <end position="157"/>
    </location>
</feature>
<organism evidence="11 12">
    <name type="scientific">Petrolisthes cinctipes</name>
    <name type="common">Flat porcelain crab</name>
    <dbReference type="NCBI Taxonomy" id="88211"/>
    <lineage>
        <taxon>Eukaryota</taxon>
        <taxon>Metazoa</taxon>
        <taxon>Ecdysozoa</taxon>
        <taxon>Arthropoda</taxon>
        <taxon>Crustacea</taxon>
        <taxon>Multicrustacea</taxon>
        <taxon>Malacostraca</taxon>
        <taxon>Eumalacostraca</taxon>
        <taxon>Eucarida</taxon>
        <taxon>Decapoda</taxon>
        <taxon>Pleocyemata</taxon>
        <taxon>Anomura</taxon>
        <taxon>Galatheoidea</taxon>
        <taxon>Porcellanidae</taxon>
        <taxon>Petrolisthes</taxon>
    </lineage>
</organism>
<keyword evidence="7" id="KW-0391">Immunity</keyword>
<evidence type="ECO:0000313" key="12">
    <source>
        <dbReference type="Proteomes" id="UP001286313"/>
    </source>
</evidence>
<evidence type="ECO:0000256" key="4">
    <source>
        <dbReference type="ARBA" id="ARBA00022529"/>
    </source>
</evidence>
<feature type="domain" description="Reelin" evidence="10">
    <location>
        <begin position="31"/>
        <end position="146"/>
    </location>
</feature>
<comment type="similarity">
    <text evidence="2">Belongs to the insect defense protein family.</text>
</comment>
<evidence type="ECO:0000256" key="6">
    <source>
        <dbReference type="ARBA" id="ARBA00022729"/>
    </source>
</evidence>
<dbReference type="GO" id="GO:0042742">
    <property type="term" value="P:defense response to bacterium"/>
    <property type="evidence" value="ECO:0007669"/>
    <property type="project" value="UniProtKB-KW"/>
</dbReference>
<protein>
    <recommendedName>
        <fullName evidence="10">Reelin domain-containing protein</fullName>
    </recommendedName>
</protein>
<keyword evidence="4" id="KW-0929">Antimicrobial</keyword>
<comment type="caution">
    <text evidence="11">The sequence shown here is derived from an EMBL/GenBank/DDBJ whole genome shotgun (WGS) entry which is preliminary data.</text>
</comment>
<dbReference type="Pfam" id="PF02014">
    <property type="entry name" value="Reeler"/>
    <property type="match status" value="1"/>
</dbReference>
<dbReference type="InterPro" id="IPR002861">
    <property type="entry name" value="Reeler_dom"/>
</dbReference>
<evidence type="ECO:0000313" key="11">
    <source>
        <dbReference type="EMBL" id="KAK3883005.1"/>
    </source>
</evidence>
<dbReference type="GO" id="GO:0005576">
    <property type="term" value="C:extracellular region"/>
    <property type="evidence" value="ECO:0007669"/>
    <property type="project" value="UniProtKB-SubCell"/>
</dbReference>
<dbReference type="Gene3D" id="2.60.40.4060">
    <property type="entry name" value="Reeler domain"/>
    <property type="match status" value="1"/>
</dbReference>
<keyword evidence="12" id="KW-1185">Reference proteome</keyword>
<evidence type="ECO:0000256" key="2">
    <source>
        <dbReference type="ARBA" id="ARBA00008501"/>
    </source>
</evidence>
<feature type="signal peptide" evidence="9">
    <location>
        <begin position="1"/>
        <end position="21"/>
    </location>
</feature>
<dbReference type="Proteomes" id="UP001286313">
    <property type="component" value="Unassembled WGS sequence"/>
</dbReference>
<reference evidence="11" key="1">
    <citation type="submission" date="2023-10" db="EMBL/GenBank/DDBJ databases">
        <title>Genome assemblies of two species of porcelain crab, Petrolisthes cinctipes and Petrolisthes manimaculis (Anomura: Porcellanidae).</title>
        <authorList>
            <person name="Angst P."/>
        </authorList>
    </citation>
    <scope>NUCLEOTIDE SEQUENCE</scope>
    <source>
        <strain evidence="11">PB745_01</strain>
        <tissue evidence="11">Gill</tissue>
    </source>
</reference>
<dbReference type="GO" id="GO:0045087">
    <property type="term" value="P:innate immune response"/>
    <property type="evidence" value="ECO:0007669"/>
    <property type="project" value="UniProtKB-KW"/>
</dbReference>
<accession>A0AAE1FYY1</accession>
<evidence type="ECO:0000259" key="10">
    <source>
        <dbReference type="Pfam" id="PF02014"/>
    </source>
</evidence>
<evidence type="ECO:0000256" key="1">
    <source>
        <dbReference type="ARBA" id="ARBA00004613"/>
    </source>
</evidence>
<keyword evidence="3" id="KW-0964">Secreted</keyword>
<evidence type="ECO:0000256" key="3">
    <source>
        <dbReference type="ARBA" id="ARBA00022525"/>
    </source>
</evidence>
<dbReference type="CDD" id="cd08544">
    <property type="entry name" value="Reeler"/>
    <property type="match status" value="1"/>
</dbReference>
<evidence type="ECO:0000256" key="8">
    <source>
        <dbReference type="ARBA" id="ARBA00023022"/>
    </source>
</evidence>
<dbReference type="PANTHER" id="PTHR45828:SF9">
    <property type="entry name" value="CELL WALL INTEGRITY AND STRESS RESPONSE COMPONENT 4-LIKE-RELATED"/>
    <property type="match status" value="1"/>
</dbReference>
<dbReference type="EMBL" id="JAWQEG010001038">
    <property type="protein sequence ID" value="KAK3883005.1"/>
    <property type="molecule type" value="Genomic_DNA"/>
</dbReference>
<dbReference type="InterPro" id="IPR042307">
    <property type="entry name" value="Reeler_sf"/>
</dbReference>
<dbReference type="AlphaFoldDB" id="A0AAE1FYY1"/>
<dbReference type="InterPro" id="IPR051237">
    <property type="entry name" value="Ferric-chelate_Red/DefProt"/>
</dbReference>
<dbReference type="PANTHER" id="PTHR45828">
    <property type="entry name" value="CYTOCHROME B561/FERRIC REDUCTASE TRANSMEMBRANE"/>
    <property type="match status" value="1"/>
</dbReference>
<name>A0AAE1FYY1_PETCI</name>
<keyword evidence="5" id="KW-0399">Innate immunity</keyword>
<evidence type="ECO:0000256" key="5">
    <source>
        <dbReference type="ARBA" id="ARBA00022588"/>
    </source>
</evidence>
<keyword evidence="6 9" id="KW-0732">Signal</keyword>
<gene>
    <name evidence="11" type="ORF">Pcinc_012657</name>
</gene>
<comment type="subcellular location">
    <subcellularLocation>
        <location evidence="1">Secreted</location>
    </subcellularLocation>
</comment>
<evidence type="ECO:0000256" key="7">
    <source>
        <dbReference type="ARBA" id="ARBA00022859"/>
    </source>
</evidence>
<sequence>MFGKVTTSGLLVVVLVGLVGASPTGAPISACEDLLPRHGSGASAVNEPFNLFVQSAGENMLNVTIAPQDPTLLFKGFLVRATVDNLDQGYFDLSLTPQYKGYNCDSTHTASTHTENGLKSSVTVFWVVSQPGQVTFEATVVIEKVRYVVDLINVYTA</sequence>
<keyword evidence="8" id="KW-0044">Antibiotic</keyword>